<dbReference type="PANTHER" id="PTHR33525:SF3">
    <property type="entry name" value="RIBONUCLEASE Y"/>
    <property type="match status" value="1"/>
</dbReference>
<dbReference type="InterPro" id="IPR013976">
    <property type="entry name" value="HDOD"/>
</dbReference>
<dbReference type="OrthoDB" id="9797768at2"/>
<reference evidence="2 3" key="1">
    <citation type="submission" date="2019-07" db="EMBL/GenBank/DDBJ databases">
        <title>The pathways for chlorine oxyanion respiration interact through the shared metabolite chlorate.</title>
        <authorList>
            <person name="Barnum T.P."/>
            <person name="Cheng Y."/>
            <person name="Hill K.A."/>
            <person name="Lucas L.N."/>
            <person name="Carlson H.K."/>
            <person name="Coates J.D."/>
        </authorList>
    </citation>
    <scope>NUCLEOTIDE SEQUENCE [LARGE SCALE GENOMIC DNA]</scope>
    <source>
        <strain evidence="2 3">SFB-3</strain>
    </source>
</reference>
<gene>
    <name evidence="2" type="ORF">FHP91_16385</name>
</gene>
<keyword evidence="3" id="KW-1185">Reference proteome</keyword>
<dbReference type="InterPro" id="IPR052340">
    <property type="entry name" value="RNase_Y/CdgJ"/>
</dbReference>
<sequence length="294" mass="32284">MSTSLEIQSEDPFENALDAFSRTIENDLATRQLTFPTFLDLTIRIKRVCDDPQASLDDIICVIRADPLLSARIIRLANSVALNPYNRSFTSISEAVRRVGLVNVRSLAYAVATEQLAAESRSADARLVASGLWMHTIDVASWSYAITRHLRIGDPDTALFAGMLSSIGQFYLLARATAHPVLEQDLNRLGEFIGLWHEPVSRALLGALEVPKTVIDIFDDGNPYGGQWPPVELRDVHFIAGLSADTPNPFLRFNSAAKLSLLEATTQTVPEQELSALRADARDSRNGLLAALRG</sequence>
<dbReference type="PANTHER" id="PTHR33525">
    <property type="match status" value="1"/>
</dbReference>
<feature type="domain" description="HDOD" evidence="1">
    <location>
        <begin position="35"/>
        <end position="224"/>
    </location>
</feature>
<evidence type="ECO:0000259" key="1">
    <source>
        <dbReference type="PROSITE" id="PS51833"/>
    </source>
</evidence>
<evidence type="ECO:0000313" key="3">
    <source>
        <dbReference type="Proteomes" id="UP000319502"/>
    </source>
</evidence>
<dbReference type="AlphaFoldDB" id="A0A557QKC7"/>
<protein>
    <submittedName>
        <fullName evidence="2">HDOD domain-containing protein</fullName>
    </submittedName>
</protein>
<dbReference type="EMBL" id="VMNK01000015">
    <property type="protein sequence ID" value="TVO53354.1"/>
    <property type="molecule type" value="Genomic_DNA"/>
</dbReference>
<accession>A0A557QKC7</accession>
<dbReference type="RefSeq" id="WP_144310587.1">
    <property type="nucleotide sequence ID" value="NZ_VMNK01000015.1"/>
</dbReference>
<dbReference type="Proteomes" id="UP000319502">
    <property type="component" value="Unassembled WGS sequence"/>
</dbReference>
<dbReference type="SUPFAM" id="SSF109604">
    <property type="entry name" value="HD-domain/PDEase-like"/>
    <property type="match status" value="1"/>
</dbReference>
<proteinExistence type="predicted"/>
<dbReference type="Gene3D" id="1.10.3210.10">
    <property type="entry name" value="Hypothetical protein af1432"/>
    <property type="match status" value="1"/>
</dbReference>
<dbReference type="Pfam" id="PF08668">
    <property type="entry name" value="HDOD"/>
    <property type="match status" value="1"/>
</dbReference>
<evidence type="ECO:0000313" key="2">
    <source>
        <dbReference type="EMBL" id="TVO53354.1"/>
    </source>
</evidence>
<comment type="caution">
    <text evidence="2">The sequence shown here is derived from an EMBL/GenBank/DDBJ whole genome shotgun (WGS) entry which is preliminary data.</text>
</comment>
<name>A0A557QKC7_9RHOO</name>
<dbReference type="PROSITE" id="PS51833">
    <property type="entry name" value="HDOD"/>
    <property type="match status" value="1"/>
</dbReference>
<organism evidence="2 3">
    <name type="scientific">Denitromonas halophila</name>
    <dbReference type="NCBI Taxonomy" id="1629404"/>
    <lineage>
        <taxon>Bacteria</taxon>
        <taxon>Pseudomonadati</taxon>
        <taxon>Pseudomonadota</taxon>
        <taxon>Betaproteobacteria</taxon>
        <taxon>Rhodocyclales</taxon>
        <taxon>Zoogloeaceae</taxon>
        <taxon>Denitromonas</taxon>
    </lineage>
</organism>